<evidence type="ECO:0000313" key="2">
    <source>
        <dbReference type="Proteomes" id="UP000030764"/>
    </source>
</evidence>
<accession>A0A085LZS7</accession>
<organism evidence="1 2">
    <name type="scientific">Trichuris suis</name>
    <name type="common">pig whipworm</name>
    <dbReference type="NCBI Taxonomy" id="68888"/>
    <lineage>
        <taxon>Eukaryota</taxon>
        <taxon>Metazoa</taxon>
        <taxon>Ecdysozoa</taxon>
        <taxon>Nematoda</taxon>
        <taxon>Enoplea</taxon>
        <taxon>Dorylaimia</taxon>
        <taxon>Trichinellida</taxon>
        <taxon>Trichuridae</taxon>
        <taxon>Trichuris</taxon>
    </lineage>
</organism>
<keyword evidence="2" id="KW-1185">Reference proteome</keyword>
<dbReference type="EMBL" id="KL363253">
    <property type="protein sequence ID" value="KFD50473.1"/>
    <property type="molecule type" value="Genomic_DNA"/>
</dbReference>
<gene>
    <name evidence="1" type="ORF">M513_08700</name>
</gene>
<sequence>MTSTGVNTIAFALSPWQRLRGEPEAEHMAALEADRTNLRTAAYHPVLRRLRGKIKRVGSKLGFNVRTSVPFFVMTNKKVPLHQCPGIVYEIKCKCSASYIGEAGNTLALRYQEHMKALTRYRNAVNRLNIPTHYEDAPDTRAT</sequence>
<reference evidence="1 2" key="1">
    <citation type="journal article" date="2014" name="Nat. Genet.">
        <title>Genome and transcriptome of the porcine whipworm Trichuris suis.</title>
        <authorList>
            <person name="Jex A.R."/>
            <person name="Nejsum P."/>
            <person name="Schwarz E.M."/>
            <person name="Hu L."/>
            <person name="Young N.D."/>
            <person name="Hall R.S."/>
            <person name="Korhonen P.K."/>
            <person name="Liao S."/>
            <person name="Thamsborg S."/>
            <person name="Xia J."/>
            <person name="Xu P."/>
            <person name="Wang S."/>
            <person name="Scheerlinck J.P."/>
            <person name="Hofmann A."/>
            <person name="Sternberg P.W."/>
            <person name="Wang J."/>
            <person name="Gasser R.B."/>
        </authorList>
    </citation>
    <scope>NUCLEOTIDE SEQUENCE [LARGE SCALE GENOMIC DNA]</scope>
    <source>
        <strain evidence="1">DCEP-RM93M</strain>
    </source>
</reference>
<proteinExistence type="predicted"/>
<evidence type="ECO:0000313" key="1">
    <source>
        <dbReference type="EMBL" id="KFD50473.1"/>
    </source>
</evidence>
<dbReference type="AlphaFoldDB" id="A0A085LZS7"/>
<protein>
    <recommendedName>
        <fullName evidence="3">GIY-YIG domain-containing protein</fullName>
    </recommendedName>
</protein>
<evidence type="ECO:0008006" key="3">
    <source>
        <dbReference type="Google" id="ProtNLM"/>
    </source>
</evidence>
<dbReference type="Proteomes" id="UP000030764">
    <property type="component" value="Unassembled WGS sequence"/>
</dbReference>
<name>A0A085LZS7_9BILA</name>